<keyword evidence="3" id="KW-1185">Reference proteome</keyword>
<organism evidence="2 3">
    <name type="scientific">Paraburkholderia humisilvae</name>
    <dbReference type="NCBI Taxonomy" id="627669"/>
    <lineage>
        <taxon>Bacteria</taxon>
        <taxon>Pseudomonadati</taxon>
        <taxon>Pseudomonadota</taxon>
        <taxon>Betaproteobacteria</taxon>
        <taxon>Burkholderiales</taxon>
        <taxon>Burkholderiaceae</taxon>
        <taxon>Paraburkholderia</taxon>
    </lineage>
</organism>
<gene>
    <name evidence="2" type="ORF">LMG29542_08421</name>
</gene>
<evidence type="ECO:0000313" key="2">
    <source>
        <dbReference type="EMBL" id="CAB3775039.1"/>
    </source>
</evidence>
<dbReference type="RefSeq" id="WP_281369996.1">
    <property type="nucleotide sequence ID" value="NZ_CADIKH010000238.1"/>
</dbReference>
<reference evidence="2 3" key="1">
    <citation type="submission" date="2020-04" db="EMBL/GenBank/DDBJ databases">
        <authorList>
            <person name="De Canck E."/>
        </authorList>
    </citation>
    <scope>NUCLEOTIDE SEQUENCE [LARGE SCALE GENOMIC DNA]</scope>
    <source>
        <strain evidence="2 3">LMG 29542</strain>
    </source>
</reference>
<feature type="chain" id="PRO_5026804781" evidence="1">
    <location>
        <begin position="21"/>
        <end position="44"/>
    </location>
</feature>
<feature type="signal peptide" evidence="1">
    <location>
        <begin position="1"/>
        <end position="20"/>
    </location>
</feature>
<keyword evidence="1" id="KW-0732">Signal</keyword>
<dbReference type="Proteomes" id="UP000494363">
    <property type="component" value="Unassembled WGS sequence"/>
</dbReference>
<evidence type="ECO:0000313" key="3">
    <source>
        <dbReference type="Proteomes" id="UP000494363"/>
    </source>
</evidence>
<protein>
    <submittedName>
        <fullName evidence="2">Uncharacterized protein</fullName>
    </submittedName>
</protein>
<name>A0A6J5F898_9BURK</name>
<dbReference type="EMBL" id="CADIKH010000238">
    <property type="protein sequence ID" value="CAB3775039.1"/>
    <property type="molecule type" value="Genomic_DNA"/>
</dbReference>
<accession>A0A6J5F898</accession>
<evidence type="ECO:0000256" key="1">
    <source>
        <dbReference type="SAM" id="SignalP"/>
    </source>
</evidence>
<proteinExistence type="predicted"/>
<dbReference type="AlphaFoldDB" id="A0A6J5F898"/>
<sequence length="44" mass="4509">MRLKVIALVALISCASAAFAEAPEGVQEIAGQIGNPGHRMSMAV</sequence>